<gene>
    <name evidence="2" type="ORF">MTY_0559</name>
</gene>
<feature type="transmembrane region" description="Helical" evidence="1">
    <location>
        <begin position="6"/>
        <end position="30"/>
    </location>
</feature>
<dbReference type="AlphaFoldDB" id="A0A0S6UAM3"/>
<dbReference type="Proteomes" id="UP000063718">
    <property type="component" value="Unassembled WGS sequence"/>
</dbReference>
<accession>A0A0S6UAM3</accession>
<proteinExistence type="predicted"/>
<evidence type="ECO:0000313" key="2">
    <source>
        <dbReference type="EMBL" id="GAF25229.1"/>
    </source>
</evidence>
<dbReference type="EMBL" id="DF238840">
    <property type="protein sequence ID" value="GAF25229.1"/>
    <property type="molecule type" value="Genomic_DNA"/>
</dbReference>
<reference evidence="2" key="1">
    <citation type="journal article" date="2014" name="Gene">
        <title>Genome-guided analysis of transformation efficiency and carbon dioxide assimilation by Moorella thermoacetica Y72.</title>
        <authorList>
            <person name="Tsukahara K."/>
            <person name="Kita A."/>
            <person name="Nakashimada Y."/>
            <person name="Hoshino T."/>
            <person name="Murakami K."/>
        </authorList>
    </citation>
    <scope>NUCLEOTIDE SEQUENCE [LARGE SCALE GENOMIC DNA]</scope>
    <source>
        <strain evidence="2">Y72</strain>
    </source>
</reference>
<keyword evidence="1" id="KW-0472">Membrane</keyword>
<organism evidence="2">
    <name type="scientific">Moorella thermoacetica Y72</name>
    <dbReference type="NCBI Taxonomy" id="1325331"/>
    <lineage>
        <taxon>Bacteria</taxon>
        <taxon>Bacillati</taxon>
        <taxon>Bacillota</taxon>
        <taxon>Clostridia</taxon>
        <taxon>Neomoorellales</taxon>
        <taxon>Neomoorellaceae</taxon>
        <taxon>Neomoorella</taxon>
    </lineage>
</organism>
<evidence type="ECO:0000256" key="1">
    <source>
        <dbReference type="SAM" id="Phobius"/>
    </source>
</evidence>
<sequence>MGNHDFNFWWIFIFIIPIIIIPIFFIFFLIPLNAANA</sequence>
<keyword evidence="1" id="KW-1133">Transmembrane helix</keyword>
<keyword evidence="1" id="KW-0812">Transmembrane</keyword>
<protein>
    <submittedName>
        <fullName evidence="2">Uncharacterized protein</fullName>
    </submittedName>
</protein>
<name>A0A0S6UAM3_NEOTH</name>